<dbReference type="PANTHER" id="PTHR33112">
    <property type="entry name" value="DOMAIN PROTEIN, PUTATIVE-RELATED"/>
    <property type="match status" value="1"/>
</dbReference>
<dbReference type="InterPro" id="IPR010730">
    <property type="entry name" value="HET"/>
</dbReference>
<gene>
    <name evidence="2" type="ORF">PAC_19073</name>
</gene>
<dbReference type="Proteomes" id="UP000184330">
    <property type="component" value="Unassembled WGS sequence"/>
</dbReference>
<dbReference type="AlphaFoldDB" id="A0A1L7XVW0"/>
<name>A0A1L7XVW0_9HELO</name>
<dbReference type="STRING" id="576137.A0A1L7XVW0"/>
<dbReference type="Pfam" id="PF06985">
    <property type="entry name" value="HET"/>
    <property type="match status" value="1"/>
</dbReference>
<evidence type="ECO:0000313" key="3">
    <source>
        <dbReference type="Proteomes" id="UP000184330"/>
    </source>
</evidence>
<reference evidence="2 3" key="1">
    <citation type="submission" date="2016-03" db="EMBL/GenBank/DDBJ databases">
        <authorList>
            <person name="Ploux O."/>
        </authorList>
    </citation>
    <scope>NUCLEOTIDE SEQUENCE [LARGE SCALE GENOMIC DNA]</scope>
    <source>
        <strain evidence="2 3">UAMH 11012</strain>
    </source>
</reference>
<evidence type="ECO:0000259" key="1">
    <source>
        <dbReference type="Pfam" id="PF06985"/>
    </source>
</evidence>
<protein>
    <recommendedName>
        <fullName evidence="1">Heterokaryon incompatibility domain-containing protein</fullName>
    </recommendedName>
</protein>
<feature type="domain" description="Heterokaryon incompatibility" evidence="1">
    <location>
        <begin position="250"/>
        <end position="360"/>
    </location>
</feature>
<sequence length="685" mass="77646">MLEVEEEVVNLPAGYYVDGGSGRPRISVVHYRQQEAAKEQRSKECGNCDELEVKNLGKLKWAKEAGEQLNLEGKIIYVKRLKHGILIQASIESRGTSSCGPCKFFASVSSRLEGERDANSELYRYIYAFSARINFINEYYGHFIEQDTVVLGLIYSQYGLATLYRREDEPFRTTGHLCPLQPGRVGPHIEARPISREHFNIAFARSCLDECAMNHKICKKEIASHGLSSTFEIIDCRTDFVVKAPSNCNYVTLSYVWRGIVEEGGSNVSASDQDSIFGRCPKVIMHSVEVSIVLGFEYLWVDRYCINQSNAADKHTQIRQIHLIYSNSQITLIAAARDDRQYGLPSVNGTLRKEQPLFKIDQHTLLSTLPHPSQTLSYSNHFAESLHIPLEAMVGSSTGAFRSGIPPGAFEWKTPSSEPDLFMSYISEFTKREISFQNNRLNAIVGIFHAFERATIPVHQILGIPLCLLMGITWSSTRPGTRIVGFPSWSRAGWTEKVGPKMLRSARLPSRKDVQVWVEMGKEAPVQLPPWKDLPDFSSKLDPNNNIMLHIGTDTFICSTIYFDEHNPIPSVNYSAKPGHYPTIPLEDEDDNFLYLSWFPDAISSHSDRSTRTFTAIVIGDLYSTRRSSDSDHVALLYVEEHEGRYVEKVGCGTGESILLPHHRWTDEFERWMKMNVERRRIKLG</sequence>
<keyword evidence="3" id="KW-1185">Reference proteome</keyword>
<accession>A0A1L7XVW0</accession>
<organism evidence="2 3">
    <name type="scientific">Phialocephala subalpina</name>
    <dbReference type="NCBI Taxonomy" id="576137"/>
    <lineage>
        <taxon>Eukaryota</taxon>
        <taxon>Fungi</taxon>
        <taxon>Dikarya</taxon>
        <taxon>Ascomycota</taxon>
        <taxon>Pezizomycotina</taxon>
        <taxon>Leotiomycetes</taxon>
        <taxon>Helotiales</taxon>
        <taxon>Mollisiaceae</taxon>
        <taxon>Phialocephala</taxon>
        <taxon>Phialocephala fortinii species complex</taxon>
    </lineage>
</organism>
<evidence type="ECO:0000313" key="2">
    <source>
        <dbReference type="EMBL" id="CZR69173.1"/>
    </source>
</evidence>
<dbReference type="EMBL" id="FJOG01000066">
    <property type="protein sequence ID" value="CZR69173.1"/>
    <property type="molecule type" value="Genomic_DNA"/>
</dbReference>
<proteinExistence type="predicted"/>
<dbReference type="PANTHER" id="PTHR33112:SF1">
    <property type="entry name" value="HETEROKARYON INCOMPATIBILITY DOMAIN-CONTAINING PROTEIN"/>
    <property type="match status" value="1"/>
</dbReference>
<dbReference type="OrthoDB" id="5428863at2759"/>